<protein>
    <submittedName>
        <fullName evidence="1">Uncharacterized protein</fullName>
    </submittedName>
</protein>
<name>A0A7M7JPZ6_VARDE</name>
<accession>A0A7M7JPZ6</accession>
<dbReference type="KEGG" id="vde:111247884"/>
<dbReference type="GeneID" id="111247884"/>
<dbReference type="Pfam" id="PF06784">
    <property type="entry name" value="UPF0240"/>
    <property type="match status" value="1"/>
</dbReference>
<reference evidence="1" key="1">
    <citation type="submission" date="2021-01" db="UniProtKB">
        <authorList>
            <consortium name="EnsemblMetazoa"/>
        </authorList>
    </citation>
    <scope>IDENTIFICATION</scope>
</reference>
<keyword evidence="2" id="KW-1185">Reference proteome</keyword>
<dbReference type="PANTHER" id="PTHR13338">
    <property type="entry name" value="UPF0240 PROTEIN"/>
    <property type="match status" value="1"/>
</dbReference>
<dbReference type="EnsemblMetazoa" id="XM_022799399">
    <property type="protein sequence ID" value="XP_022655134"/>
    <property type="gene ID" value="LOC111247884"/>
</dbReference>
<evidence type="ECO:0000313" key="2">
    <source>
        <dbReference type="Proteomes" id="UP000594260"/>
    </source>
</evidence>
<dbReference type="InterPro" id="IPR009622">
    <property type="entry name" value="NDUFAF4"/>
</dbReference>
<dbReference type="OMA" id="IPDQKYK"/>
<dbReference type="RefSeq" id="XP_022655134.1">
    <property type="nucleotide sequence ID" value="XM_022799399.1"/>
</dbReference>
<dbReference type="Proteomes" id="UP000594260">
    <property type="component" value="Unplaced"/>
</dbReference>
<dbReference type="GO" id="GO:0005739">
    <property type="term" value="C:mitochondrion"/>
    <property type="evidence" value="ECO:0007669"/>
    <property type="project" value="TreeGrafter"/>
</dbReference>
<dbReference type="OrthoDB" id="2434756at2759"/>
<dbReference type="InParanoid" id="A0A7M7JPZ6"/>
<dbReference type="GO" id="GO:0032981">
    <property type="term" value="P:mitochondrial respiratory chain complex I assembly"/>
    <property type="evidence" value="ECO:0007669"/>
    <property type="project" value="InterPro"/>
</dbReference>
<organism evidence="1 2">
    <name type="scientific">Varroa destructor</name>
    <name type="common">Honeybee mite</name>
    <dbReference type="NCBI Taxonomy" id="109461"/>
    <lineage>
        <taxon>Eukaryota</taxon>
        <taxon>Metazoa</taxon>
        <taxon>Ecdysozoa</taxon>
        <taxon>Arthropoda</taxon>
        <taxon>Chelicerata</taxon>
        <taxon>Arachnida</taxon>
        <taxon>Acari</taxon>
        <taxon>Parasitiformes</taxon>
        <taxon>Mesostigmata</taxon>
        <taxon>Gamasina</taxon>
        <taxon>Dermanyssoidea</taxon>
        <taxon>Varroidae</taxon>
        <taxon>Varroa</taxon>
    </lineage>
</organism>
<evidence type="ECO:0000313" key="1">
    <source>
        <dbReference type="EnsemblMetazoa" id="XP_022655134"/>
    </source>
</evidence>
<dbReference type="AlphaFoldDB" id="A0A7M7JPZ6"/>
<proteinExistence type="predicted"/>
<dbReference type="PANTHER" id="PTHR13338:SF4">
    <property type="entry name" value="NADH DEHYDROGENASE [UBIQUINONE] 1 ALPHA SUBCOMPLEX ASSEMBLY FACTOR 4"/>
    <property type="match status" value="1"/>
</dbReference>
<dbReference type="FunCoup" id="A0A7M7JPZ6">
    <property type="interactions" value="447"/>
</dbReference>
<sequence>MCKQHTCRYSQHEKSRTATAAGHVSASRGSDNWLNIAPFLTIVMGNALKRIATKPFRSFNIENRARRAIERKKPIQAPRHSGFKDATPPEMQAEVLKKITAKNAALHQRLHDVRVVSEGKNVCIQKSRKLPEARKKPIDPEFGFFEPSYIPKGRISLSKATQLLKKHASDPSKYQASQAASDYNLELKDAQNIIKYFIPMRMLDPDDKESLNKFIEEQKKYYQRLDAEKRNKLPSD</sequence>